<evidence type="ECO:0000313" key="3">
    <source>
        <dbReference type="EMBL" id="EFL26492.1"/>
    </source>
</evidence>
<dbReference type="Gene3D" id="1.10.260.40">
    <property type="entry name" value="lambda repressor-like DNA-binding domains"/>
    <property type="match status" value="1"/>
</dbReference>
<evidence type="ECO:0000313" key="4">
    <source>
        <dbReference type="Proteomes" id="UP000003963"/>
    </source>
</evidence>
<dbReference type="HOGENOM" id="CLU_033540_2_0_11"/>
<dbReference type="GO" id="GO:0005829">
    <property type="term" value="C:cytosol"/>
    <property type="evidence" value="ECO:0007669"/>
    <property type="project" value="TreeGrafter"/>
</dbReference>
<reference evidence="3 4" key="1">
    <citation type="submission" date="2009-02" db="EMBL/GenBank/DDBJ databases">
        <title>Annotation of Streptomyces hygroscopicus strain ATCC 53653.</title>
        <authorList>
            <consortium name="The Broad Institute Genome Sequencing Platform"/>
            <consortium name="Broad Institute Microbial Sequencing Center"/>
            <person name="Fischbach M."/>
            <person name="Godfrey P."/>
            <person name="Ward D."/>
            <person name="Young S."/>
            <person name="Zeng Q."/>
            <person name="Koehrsen M."/>
            <person name="Alvarado L."/>
            <person name="Berlin A.M."/>
            <person name="Bochicchio J."/>
            <person name="Borenstein D."/>
            <person name="Chapman S.B."/>
            <person name="Chen Z."/>
            <person name="Engels R."/>
            <person name="Freedman E."/>
            <person name="Gellesch M."/>
            <person name="Goldberg J."/>
            <person name="Griggs A."/>
            <person name="Gujja S."/>
            <person name="Heilman E.R."/>
            <person name="Heiman D.I."/>
            <person name="Hepburn T.A."/>
            <person name="Howarth C."/>
            <person name="Jen D."/>
            <person name="Larson L."/>
            <person name="Lewis B."/>
            <person name="Mehta T."/>
            <person name="Park D."/>
            <person name="Pearson M."/>
            <person name="Richards J."/>
            <person name="Roberts A."/>
            <person name="Saif S."/>
            <person name="Shea T.D."/>
            <person name="Shenoy N."/>
            <person name="Sisk P."/>
            <person name="Stolte C."/>
            <person name="Sykes S.N."/>
            <person name="Thomson T."/>
            <person name="Walk T."/>
            <person name="White J."/>
            <person name="Yandava C."/>
            <person name="Straight P."/>
            <person name="Clardy J."/>
            <person name="Hung D."/>
            <person name="Kolter R."/>
            <person name="Mekalanos J."/>
            <person name="Walker S."/>
            <person name="Walsh C.T."/>
            <person name="Wieland-Brown L.C."/>
            <person name="Haas B."/>
            <person name="Nusbaum C."/>
            <person name="Birren B."/>
        </authorList>
    </citation>
    <scope>NUCLEOTIDE SEQUENCE [LARGE SCALE GENOMIC DNA]</scope>
    <source>
        <strain evidence="3 4">ATCC 53653</strain>
    </source>
</reference>
<proteinExistence type="predicted"/>
<dbReference type="InterPro" id="IPR001387">
    <property type="entry name" value="Cro/C1-type_HTH"/>
</dbReference>
<sequence>MSGASRLEPVGKVVTHRWALGAVPVVRLSAKGGASSCQGCATVPTGMGRSTVAVGSAVGTVLSVQGRTEFSMPRSNEEHTGARIARTRRERGLTQQGLAMRANVSKSLLSKVECGQKPASPSLIAACARALSVTTSDLLGQPYTQELRRERLDEVIQPIRVSMENWDIPLDWQVPARPVALIRADMEKVLVQRRQAEYLPMAIDLPALIDECVQAIHTTSGEERRQGHECLAWAFRCVFTLAWSFGYVDLAAVALQRLAWAAPRADEPGLAAMYGYLRAQTTLSSSRYDLGMRVVDGTLRDMAGLDSRNATGLAAMTGVLQLRAAVIAGRMGDADAVDARVSEARVLAERTGETAAYGVGWGPTNVGVHAVAIACDLDEYGQAVELAQGVRFPKGWDRSRAGHHWLDLGRANVWTEDADEALRCLQRARRTAPQQTRYHPTAREAVVTLRSRDRSRSSELAEFAQWIGL</sequence>
<evidence type="ECO:0000259" key="2">
    <source>
        <dbReference type="PROSITE" id="PS50943"/>
    </source>
</evidence>
<dbReference type="SMART" id="SM00530">
    <property type="entry name" value="HTH_XRE"/>
    <property type="match status" value="1"/>
</dbReference>
<keyword evidence="4" id="KW-1185">Reference proteome</keyword>
<organism evidence="3 4">
    <name type="scientific">Streptomyces himastatinicus ATCC 53653</name>
    <dbReference type="NCBI Taxonomy" id="457427"/>
    <lineage>
        <taxon>Bacteria</taxon>
        <taxon>Bacillati</taxon>
        <taxon>Actinomycetota</taxon>
        <taxon>Actinomycetes</taxon>
        <taxon>Kitasatosporales</taxon>
        <taxon>Streptomycetaceae</taxon>
        <taxon>Streptomyces</taxon>
        <taxon>Streptomyces violaceusniger group</taxon>
    </lineage>
</organism>
<keyword evidence="1 3" id="KW-0238">DNA-binding</keyword>
<dbReference type="EMBL" id="GG657754">
    <property type="protein sequence ID" value="EFL26492.1"/>
    <property type="molecule type" value="Genomic_DNA"/>
</dbReference>
<name>D9WW36_9ACTN</name>
<dbReference type="GO" id="GO:0003700">
    <property type="term" value="F:DNA-binding transcription factor activity"/>
    <property type="evidence" value="ECO:0007669"/>
    <property type="project" value="TreeGrafter"/>
</dbReference>
<dbReference type="PANTHER" id="PTHR46797:SF1">
    <property type="entry name" value="METHYLPHOSPHONATE SYNTHASE"/>
    <property type="match status" value="1"/>
</dbReference>
<evidence type="ECO:0000256" key="1">
    <source>
        <dbReference type="ARBA" id="ARBA00023125"/>
    </source>
</evidence>
<dbReference type="InterPro" id="IPR050807">
    <property type="entry name" value="TransReg_Diox_bact_type"/>
</dbReference>
<dbReference type="InterPro" id="IPR010982">
    <property type="entry name" value="Lambda_DNA-bd_dom_sf"/>
</dbReference>
<dbReference type="Proteomes" id="UP000003963">
    <property type="component" value="Unassembled WGS sequence"/>
</dbReference>
<dbReference type="SUPFAM" id="SSF47413">
    <property type="entry name" value="lambda repressor-like DNA-binding domains"/>
    <property type="match status" value="1"/>
</dbReference>
<protein>
    <submittedName>
        <fullName evidence="3">Putative DNA-binding protein</fullName>
    </submittedName>
</protein>
<dbReference type="PANTHER" id="PTHR46797">
    <property type="entry name" value="HTH-TYPE TRANSCRIPTIONAL REGULATOR"/>
    <property type="match status" value="1"/>
</dbReference>
<dbReference type="GO" id="GO:0003677">
    <property type="term" value="F:DNA binding"/>
    <property type="evidence" value="ECO:0007669"/>
    <property type="project" value="UniProtKB-KW"/>
</dbReference>
<dbReference type="AlphaFoldDB" id="D9WW36"/>
<gene>
    <name evidence="3" type="ORF">SSOG_06206</name>
</gene>
<dbReference type="CDD" id="cd00093">
    <property type="entry name" value="HTH_XRE"/>
    <property type="match status" value="1"/>
</dbReference>
<dbReference type="PROSITE" id="PS50943">
    <property type="entry name" value="HTH_CROC1"/>
    <property type="match status" value="1"/>
</dbReference>
<dbReference type="STRING" id="457427.SSOG_06206"/>
<feature type="domain" description="HTH cro/C1-type" evidence="2">
    <location>
        <begin position="84"/>
        <end position="138"/>
    </location>
</feature>
<accession>D9WW36</accession>
<dbReference type="Pfam" id="PF13560">
    <property type="entry name" value="HTH_31"/>
    <property type="match status" value="1"/>
</dbReference>